<organism evidence="1 2">
    <name type="scientific">Glossina brevipalpis</name>
    <dbReference type="NCBI Taxonomy" id="37001"/>
    <lineage>
        <taxon>Eukaryota</taxon>
        <taxon>Metazoa</taxon>
        <taxon>Ecdysozoa</taxon>
        <taxon>Arthropoda</taxon>
        <taxon>Hexapoda</taxon>
        <taxon>Insecta</taxon>
        <taxon>Pterygota</taxon>
        <taxon>Neoptera</taxon>
        <taxon>Endopterygota</taxon>
        <taxon>Diptera</taxon>
        <taxon>Brachycera</taxon>
        <taxon>Muscomorpha</taxon>
        <taxon>Hippoboscoidea</taxon>
        <taxon>Glossinidae</taxon>
        <taxon>Glossina</taxon>
    </lineage>
</organism>
<dbReference type="Proteomes" id="UP000091820">
    <property type="component" value="Unassembled WGS sequence"/>
</dbReference>
<evidence type="ECO:0000313" key="1">
    <source>
        <dbReference type="EnsemblMetazoa" id="GBRI023063-PA"/>
    </source>
</evidence>
<proteinExistence type="predicted"/>
<name>A0A1A9WKL2_9MUSC</name>
<sequence>MENSHDFLITLYYDDDKRFDLEIKSNSIDHHNAKVFVVLEHYKQKDWAEGTIELDERVTSVNSAPTLVFDSMKPFMLQAANKQFRGMVNRNITEIMGERLLSNSITPLNRVTAKNDRNDLCRLPDYNCIVSIYSRQLSNSSINGGISSFHRSTNG</sequence>
<dbReference type="AlphaFoldDB" id="A0A1A9WKL2"/>
<protein>
    <submittedName>
        <fullName evidence="1">Uncharacterized protein</fullName>
    </submittedName>
</protein>
<reference evidence="2" key="1">
    <citation type="submission" date="2014-03" db="EMBL/GenBank/DDBJ databases">
        <authorList>
            <person name="Aksoy S."/>
            <person name="Warren W."/>
            <person name="Wilson R.K."/>
        </authorList>
    </citation>
    <scope>NUCLEOTIDE SEQUENCE [LARGE SCALE GENOMIC DNA]</scope>
    <source>
        <strain evidence="2">IAEA</strain>
    </source>
</reference>
<keyword evidence="2" id="KW-1185">Reference proteome</keyword>
<evidence type="ECO:0000313" key="2">
    <source>
        <dbReference type="Proteomes" id="UP000091820"/>
    </source>
</evidence>
<dbReference type="VEuPathDB" id="VectorBase:GBRI023063"/>
<reference evidence="1" key="2">
    <citation type="submission" date="2020-05" db="UniProtKB">
        <authorList>
            <consortium name="EnsemblMetazoa"/>
        </authorList>
    </citation>
    <scope>IDENTIFICATION</scope>
    <source>
        <strain evidence="1">IAEA</strain>
    </source>
</reference>
<dbReference type="EnsemblMetazoa" id="GBRI023063-RA">
    <property type="protein sequence ID" value="GBRI023063-PA"/>
    <property type="gene ID" value="GBRI023063"/>
</dbReference>
<accession>A0A1A9WKL2</accession>